<feature type="region of interest" description="Disordered" evidence="1">
    <location>
        <begin position="55"/>
        <end position="82"/>
    </location>
</feature>
<feature type="region of interest" description="Disordered" evidence="1">
    <location>
        <begin position="323"/>
        <end position="343"/>
    </location>
</feature>
<dbReference type="Proteomes" id="UP001279734">
    <property type="component" value="Unassembled WGS sequence"/>
</dbReference>
<evidence type="ECO:0000313" key="2">
    <source>
        <dbReference type="EMBL" id="GMH29660.1"/>
    </source>
</evidence>
<protein>
    <submittedName>
        <fullName evidence="2">Uncharacterized protein</fullName>
    </submittedName>
</protein>
<reference evidence="2" key="1">
    <citation type="submission" date="2023-05" db="EMBL/GenBank/DDBJ databases">
        <title>Nepenthes gracilis genome sequencing.</title>
        <authorList>
            <person name="Fukushima K."/>
        </authorList>
    </citation>
    <scope>NUCLEOTIDE SEQUENCE</scope>
    <source>
        <strain evidence="2">SING2019-196</strain>
    </source>
</reference>
<feature type="compositionally biased region" description="Polar residues" evidence="1">
    <location>
        <begin position="55"/>
        <end position="77"/>
    </location>
</feature>
<feature type="compositionally biased region" description="Basic and acidic residues" evidence="1">
    <location>
        <begin position="334"/>
        <end position="343"/>
    </location>
</feature>
<accession>A0AAD3TGV0</accession>
<dbReference type="AlphaFoldDB" id="A0AAD3TGV0"/>
<evidence type="ECO:0000256" key="1">
    <source>
        <dbReference type="SAM" id="MobiDB-lite"/>
    </source>
</evidence>
<comment type="caution">
    <text evidence="2">The sequence shown here is derived from an EMBL/GenBank/DDBJ whole genome shotgun (WGS) entry which is preliminary data.</text>
</comment>
<evidence type="ECO:0000313" key="3">
    <source>
        <dbReference type="Proteomes" id="UP001279734"/>
    </source>
</evidence>
<gene>
    <name evidence="2" type="ORF">Nepgr_031503</name>
</gene>
<keyword evidence="3" id="KW-1185">Reference proteome</keyword>
<dbReference type="PANTHER" id="PTHR37258:SF1">
    <property type="entry name" value="FANTOM PROTEIN"/>
    <property type="match status" value="1"/>
</dbReference>
<dbReference type="EMBL" id="BSYO01000036">
    <property type="protein sequence ID" value="GMH29660.1"/>
    <property type="molecule type" value="Genomic_DNA"/>
</dbReference>
<organism evidence="2 3">
    <name type="scientific">Nepenthes gracilis</name>
    <name type="common">Slender pitcher plant</name>
    <dbReference type="NCBI Taxonomy" id="150966"/>
    <lineage>
        <taxon>Eukaryota</taxon>
        <taxon>Viridiplantae</taxon>
        <taxon>Streptophyta</taxon>
        <taxon>Embryophyta</taxon>
        <taxon>Tracheophyta</taxon>
        <taxon>Spermatophyta</taxon>
        <taxon>Magnoliopsida</taxon>
        <taxon>eudicotyledons</taxon>
        <taxon>Gunneridae</taxon>
        <taxon>Pentapetalae</taxon>
        <taxon>Caryophyllales</taxon>
        <taxon>Nepenthaceae</taxon>
        <taxon>Nepenthes</taxon>
    </lineage>
</organism>
<name>A0AAD3TGV0_NEPGR</name>
<sequence length="343" mass="38611">MICPFSATKSASNWLDRLRLSRGFPTGDDDNLDHFLTNGTSDSSNVAAVNNWRTSNSNAPDKSCSESTHSESAQSQEAENDRRVIRNDSRCPQSVTNSILCQLFNMGDGNEISRKKSSRKQANPKFCVVSTSKSVNEFPSDYLRRVESENALVLSADNGLDKRREEKEDSVFVAEDEDVDLSAYSRSEVTVIDTSFEEWKFERLVFRRRNVWKVREKKRKNFGGKKRKACALDEKDNENKFKVPDSAGSLLKERKRVECIAPPNEGQRQNSKVEEPCKETADVLGQLPIKRFPSSSKAHQKSKPVASSVILVKAIPYSEKMGAKKWGKSSLQNGEKKLSMKIS</sequence>
<dbReference type="PANTHER" id="PTHR37258">
    <property type="entry name" value="FANTOM PROTEIN"/>
    <property type="match status" value="1"/>
</dbReference>
<proteinExistence type="predicted"/>